<evidence type="ECO:0000313" key="1">
    <source>
        <dbReference type="EMBL" id="KAK4366641.1"/>
    </source>
</evidence>
<sequence>MVSFAILIQHKGVDIAIALIIVMVRLVDECELGIDVTNIVHHSESYSIDIKAGTDCDSANESLNSSSNESSDDDFDVEELELIRL</sequence>
<dbReference type="Proteomes" id="UP001291623">
    <property type="component" value="Unassembled WGS sequence"/>
</dbReference>
<dbReference type="AlphaFoldDB" id="A0AAE1VJZ5"/>
<gene>
    <name evidence="1" type="ORF">RND71_014521</name>
</gene>
<keyword evidence="2" id="KW-1185">Reference proteome</keyword>
<name>A0AAE1VJZ5_9SOLA</name>
<proteinExistence type="predicted"/>
<organism evidence="1 2">
    <name type="scientific">Anisodus tanguticus</name>
    <dbReference type="NCBI Taxonomy" id="243964"/>
    <lineage>
        <taxon>Eukaryota</taxon>
        <taxon>Viridiplantae</taxon>
        <taxon>Streptophyta</taxon>
        <taxon>Embryophyta</taxon>
        <taxon>Tracheophyta</taxon>
        <taxon>Spermatophyta</taxon>
        <taxon>Magnoliopsida</taxon>
        <taxon>eudicotyledons</taxon>
        <taxon>Gunneridae</taxon>
        <taxon>Pentapetalae</taxon>
        <taxon>asterids</taxon>
        <taxon>lamiids</taxon>
        <taxon>Solanales</taxon>
        <taxon>Solanaceae</taxon>
        <taxon>Solanoideae</taxon>
        <taxon>Hyoscyameae</taxon>
        <taxon>Anisodus</taxon>
    </lineage>
</organism>
<evidence type="ECO:0000313" key="2">
    <source>
        <dbReference type="Proteomes" id="UP001291623"/>
    </source>
</evidence>
<dbReference type="EMBL" id="JAVYJV010000007">
    <property type="protein sequence ID" value="KAK4366641.1"/>
    <property type="molecule type" value="Genomic_DNA"/>
</dbReference>
<reference evidence="1" key="1">
    <citation type="submission" date="2023-12" db="EMBL/GenBank/DDBJ databases">
        <title>Genome assembly of Anisodus tanguticus.</title>
        <authorList>
            <person name="Wang Y.-J."/>
        </authorList>
    </citation>
    <scope>NUCLEOTIDE SEQUENCE</scope>
    <source>
        <strain evidence="1">KB-2021</strain>
        <tissue evidence="1">Leaf</tissue>
    </source>
</reference>
<comment type="caution">
    <text evidence="1">The sequence shown here is derived from an EMBL/GenBank/DDBJ whole genome shotgun (WGS) entry which is preliminary data.</text>
</comment>
<accession>A0AAE1VJZ5</accession>
<protein>
    <submittedName>
        <fullName evidence="1">Uncharacterized protein</fullName>
    </submittedName>
</protein>